<dbReference type="EMBL" id="CP119325">
    <property type="protein sequence ID" value="WEK32782.1"/>
    <property type="molecule type" value="Genomic_DNA"/>
</dbReference>
<proteinExistence type="predicted"/>
<dbReference type="InterPro" id="IPR000182">
    <property type="entry name" value="GNAT_dom"/>
</dbReference>
<feature type="domain" description="N-acetyltransferase" evidence="1">
    <location>
        <begin position="1"/>
        <end position="149"/>
    </location>
</feature>
<sequence length="149" mass="16742">MVISQANLQDFEVLVELASRLNEECGHFERVKLSAINSSVRRCLSDSSKVVLVIREPVRVVGFAVVSEVGSLCSGSNGLISELYILPERRGDGLAKALLSAVNEYAINRQWRCVEIGSPTRFPVESYVFYLRNGFDEINPRLRRVLFHV</sequence>
<organism evidence="2 3">
    <name type="scientific">Candidatus Pseudomonas phytovorans</name>
    <dbReference type="NCBI Taxonomy" id="3121377"/>
    <lineage>
        <taxon>Bacteria</taxon>
        <taxon>Pseudomonadati</taxon>
        <taxon>Pseudomonadota</taxon>
        <taxon>Gammaproteobacteria</taxon>
        <taxon>Pseudomonadales</taxon>
        <taxon>Pseudomonadaceae</taxon>
        <taxon>Pseudomonas</taxon>
    </lineage>
</organism>
<dbReference type="Proteomes" id="UP001216329">
    <property type="component" value="Chromosome"/>
</dbReference>
<protein>
    <submittedName>
        <fullName evidence="2">GNAT family N-acetyltransferase</fullName>
    </submittedName>
</protein>
<evidence type="ECO:0000259" key="1">
    <source>
        <dbReference type="PROSITE" id="PS51186"/>
    </source>
</evidence>
<gene>
    <name evidence="2" type="ORF">P0Y58_11495</name>
</gene>
<dbReference type="GO" id="GO:0016747">
    <property type="term" value="F:acyltransferase activity, transferring groups other than amino-acyl groups"/>
    <property type="evidence" value="ECO:0007669"/>
    <property type="project" value="InterPro"/>
</dbReference>
<evidence type="ECO:0000313" key="3">
    <source>
        <dbReference type="Proteomes" id="UP001216329"/>
    </source>
</evidence>
<dbReference type="AlphaFoldDB" id="A0AAJ6BE25"/>
<dbReference type="Gene3D" id="3.40.630.30">
    <property type="match status" value="1"/>
</dbReference>
<dbReference type="CDD" id="cd04301">
    <property type="entry name" value="NAT_SF"/>
    <property type="match status" value="1"/>
</dbReference>
<dbReference type="SUPFAM" id="SSF55729">
    <property type="entry name" value="Acyl-CoA N-acyltransferases (Nat)"/>
    <property type="match status" value="1"/>
</dbReference>
<evidence type="ECO:0000313" key="2">
    <source>
        <dbReference type="EMBL" id="WEK32782.1"/>
    </source>
</evidence>
<dbReference type="InterPro" id="IPR016181">
    <property type="entry name" value="Acyl_CoA_acyltransferase"/>
</dbReference>
<reference evidence="2" key="1">
    <citation type="submission" date="2023-03" db="EMBL/GenBank/DDBJ databases">
        <title>Andean soil-derived lignocellulolytic bacterial consortium as a source of novel taxa and putative plastic-active enzymes.</title>
        <authorList>
            <person name="Diaz-Garcia L."/>
            <person name="Chuvochina M."/>
            <person name="Feuerriegel G."/>
            <person name="Bunk B."/>
            <person name="Sproer C."/>
            <person name="Streit W.R."/>
            <person name="Rodriguez L.M."/>
            <person name="Overmann J."/>
            <person name="Jimenez D.J."/>
        </authorList>
    </citation>
    <scope>NUCLEOTIDE SEQUENCE</scope>
    <source>
        <strain evidence="2">MAG 876</strain>
    </source>
</reference>
<dbReference type="Pfam" id="PF13508">
    <property type="entry name" value="Acetyltransf_7"/>
    <property type="match status" value="1"/>
</dbReference>
<name>A0AAJ6BE25_9PSED</name>
<accession>A0AAJ6BE25</accession>
<dbReference type="PROSITE" id="PS51186">
    <property type="entry name" value="GNAT"/>
    <property type="match status" value="1"/>
</dbReference>